<dbReference type="InterPro" id="IPR014043">
    <property type="entry name" value="Acyl_transferase_dom"/>
</dbReference>
<evidence type="ECO:0000256" key="4">
    <source>
        <dbReference type="ARBA" id="ARBA00023194"/>
    </source>
</evidence>
<dbReference type="SMART" id="SM00827">
    <property type="entry name" value="PKS_AT"/>
    <property type="match status" value="1"/>
</dbReference>
<dbReference type="InterPro" id="IPR006162">
    <property type="entry name" value="Ppantetheine_attach_site"/>
</dbReference>
<gene>
    <name evidence="7" type="ORF">CW362_42375</name>
</gene>
<keyword evidence="2" id="KW-0597">Phosphoprotein</keyword>
<evidence type="ECO:0000256" key="3">
    <source>
        <dbReference type="ARBA" id="ARBA00022679"/>
    </source>
</evidence>
<feature type="non-terminal residue" evidence="7">
    <location>
        <position position="1"/>
    </location>
</feature>
<dbReference type="RefSeq" id="WP_162684440.1">
    <property type="nucleotide sequence ID" value="NZ_KZ627059.1"/>
</dbReference>
<proteinExistence type="predicted"/>
<evidence type="ECO:0000256" key="1">
    <source>
        <dbReference type="ARBA" id="ARBA00022450"/>
    </source>
</evidence>
<dbReference type="InterPro" id="IPR001227">
    <property type="entry name" value="Ac_transferase_dom_sf"/>
</dbReference>
<reference evidence="7 8" key="1">
    <citation type="submission" date="2017-12" db="EMBL/GenBank/DDBJ databases">
        <title>Streptomyces populusis sp. nov., a novel endophytic actinobacterium isolated from stems of Populus adenopoda Maxim.</title>
        <authorList>
            <person name="Wang Z."/>
        </authorList>
    </citation>
    <scope>NUCLEOTIDE SEQUENCE [LARGE SCALE GENOMIC DNA]</scope>
    <source>
        <strain evidence="7 8">A249</strain>
    </source>
</reference>
<evidence type="ECO:0000256" key="2">
    <source>
        <dbReference type="ARBA" id="ARBA00022553"/>
    </source>
</evidence>
<dbReference type="InterPro" id="IPR050091">
    <property type="entry name" value="PKS_NRPS_Biosynth_Enz"/>
</dbReference>
<dbReference type="GO" id="GO:0004312">
    <property type="term" value="F:fatty acid synthase activity"/>
    <property type="evidence" value="ECO:0007669"/>
    <property type="project" value="TreeGrafter"/>
</dbReference>
<dbReference type="GO" id="GO:0031177">
    <property type="term" value="F:phosphopantetheine binding"/>
    <property type="evidence" value="ECO:0007669"/>
    <property type="project" value="InterPro"/>
</dbReference>
<dbReference type="InterPro" id="IPR016035">
    <property type="entry name" value="Acyl_Trfase/lysoPLipase"/>
</dbReference>
<dbReference type="GO" id="GO:0006633">
    <property type="term" value="P:fatty acid biosynthetic process"/>
    <property type="evidence" value="ECO:0007669"/>
    <property type="project" value="TreeGrafter"/>
</dbReference>
<keyword evidence="8" id="KW-1185">Reference proteome</keyword>
<dbReference type="Pfam" id="PF00698">
    <property type="entry name" value="Acyl_transf_1"/>
    <property type="match status" value="1"/>
</dbReference>
<evidence type="ECO:0000313" key="7">
    <source>
        <dbReference type="EMBL" id="PKT67091.1"/>
    </source>
</evidence>
<dbReference type="GO" id="GO:0017000">
    <property type="term" value="P:antibiotic biosynthetic process"/>
    <property type="evidence" value="ECO:0007669"/>
    <property type="project" value="UniProtKB-KW"/>
</dbReference>
<feature type="domain" description="Carrier" evidence="6">
    <location>
        <begin position="306"/>
        <end position="381"/>
    </location>
</feature>
<dbReference type="InterPro" id="IPR020806">
    <property type="entry name" value="PKS_PP-bd"/>
</dbReference>
<dbReference type="SMART" id="SM00823">
    <property type="entry name" value="PKS_PP"/>
    <property type="match status" value="1"/>
</dbReference>
<dbReference type="InterPro" id="IPR009081">
    <property type="entry name" value="PP-bd_ACP"/>
</dbReference>
<dbReference type="PROSITE" id="PS00012">
    <property type="entry name" value="PHOSPHOPANTETHEINE"/>
    <property type="match status" value="1"/>
</dbReference>
<protein>
    <submittedName>
        <fullName evidence="7">Type I polyketide synthase</fullName>
    </submittedName>
</protein>
<comment type="caution">
    <text evidence="7">The sequence shown here is derived from an EMBL/GenBank/DDBJ whole genome shotgun (WGS) entry which is preliminary data.</text>
</comment>
<dbReference type="PROSITE" id="PS50075">
    <property type="entry name" value="CARRIER"/>
    <property type="match status" value="1"/>
</dbReference>
<dbReference type="Proteomes" id="UP000236178">
    <property type="component" value="Unassembled WGS sequence"/>
</dbReference>
<accession>A0A2I0SAW9</accession>
<dbReference type="Pfam" id="PF00550">
    <property type="entry name" value="PP-binding"/>
    <property type="match status" value="1"/>
</dbReference>
<keyword evidence="1" id="KW-0596">Phosphopantetheine</keyword>
<dbReference type="PANTHER" id="PTHR43775:SF51">
    <property type="entry name" value="INACTIVE PHENOLPHTHIOCEROL SYNTHESIS POLYKETIDE SYNTHASE TYPE I PKS1-RELATED"/>
    <property type="match status" value="1"/>
</dbReference>
<dbReference type="SUPFAM" id="SSF47336">
    <property type="entry name" value="ACP-like"/>
    <property type="match status" value="1"/>
</dbReference>
<dbReference type="InterPro" id="IPR036736">
    <property type="entry name" value="ACP-like_sf"/>
</dbReference>
<evidence type="ECO:0000313" key="8">
    <source>
        <dbReference type="Proteomes" id="UP000236178"/>
    </source>
</evidence>
<dbReference type="Gene3D" id="1.10.1200.10">
    <property type="entry name" value="ACP-like"/>
    <property type="match status" value="1"/>
</dbReference>
<sequence>AVQAGEEQVVPLLAGREGEVSLAAVNAPGATVLSGVAEAVEEVAAVLAREGCKTRRLRVSHAFHSPLMEPMLEDFARVVEGLTFAVPRIPIVSTVSGRAGEDFTDPGYWVRQVRCPVRFADAVAALAGEGVTDTLEVGPDAVLTPAAGQSAGEEVRTVALQRRDRGESAALLAGLGELWTNGTHVDWNTLTTHRTTTTGGAVGLPTYAFQHQPYWLDEVAATSVVGETAEAFWAAARGGDVTAAAAALGLPAGASLADIVTVLAAGPAAAPSFGTAGTSGAPQDTVDPAVLLKERLANAPDGERHGIVLAVVRSEAAAVLALPGAEDLDTRAELLDLGFSSLMAVELRNQLGAITGVQVPPTLVYDYPSAHDVATFLCDALAA</sequence>
<evidence type="ECO:0000256" key="5">
    <source>
        <dbReference type="ARBA" id="ARBA00023268"/>
    </source>
</evidence>
<keyword evidence="3" id="KW-0808">Transferase</keyword>
<dbReference type="PANTHER" id="PTHR43775">
    <property type="entry name" value="FATTY ACID SYNTHASE"/>
    <property type="match status" value="1"/>
</dbReference>
<keyword evidence="5" id="KW-0511">Multifunctional enzyme</keyword>
<dbReference type="AlphaFoldDB" id="A0A2I0SAW9"/>
<organism evidence="7 8">
    <name type="scientific">Streptomyces populi</name>
    <dbReference type="NCBI Taxonomy" id="2058924"/>
    <lineage>
        <taxon>Bacteria</taxon>
        <taxon>Bacillati</taxon>
        <taxon>Actinomycetota</taxon>
        <taxon>Actinomycetes</taxon>
        <taxon>Kitasatosporales</taxon>
        <taxon>Streptomycetaceae</taxon>
        <taxon>Streptomyces</taxon>
    </lineage>
</organism>
<dbReference type="EMBL" id="PJOS01000222">
    <property type="protein sequence ID" value="PKT67091.1"/>
    <property type="molecule type" value="Genomic_DNA"/>
</dbReference>
<keyword evidence="4" id="KW-0045">Antibiotic biosynthesis</keyword>
<dbReference type="SUPFAM" id="SSF52151">
    <property type="entry name" value="FabD/lysophospholipase-like"/>
    <property type="match status" value="1"/>
</dbReference>
<name>A0A2I0SAW9_9ACTN</name>
<evidence type="ECO:0000259" key="6">
    <source>
        <dbReference type="PROSITE" id="PS50075"/>
    </source>
</evidence>
<dbReference type="Gene3D" id="3.40.366.10">
    <property type="entry name" value="Malonyl-Coenzyme A Acyl Carrier Protein, domain 2"/>
    <property type="match status" value="1"/>
</dbReference>